<gene>
    <name evidence="2" type="ORF">N5D93_29155</name>
</gene>
<proteinExistence type="predicted"/>
<evidence type="ECO:0000313" key="3">
    <source>
        <dbReference type="Proteomes" id="UP001161094"/>
    </source>
</evidence>
<evidence type="ECO:0000259" key="1">
    <source>
        <dbReference type="PROSITE" id="PS50943"/>
    </source>
</evidence>
<sequence>MDLKAIGLRVRQRRKELDLTQEQLAARAGISQAAIAKIERGGATRHTAEIARALDASTNWLVYGSDDSAQSEQGYWPFKVARLSEFEKLSPAKQNELDIRLADFIAGASEQSDSKRVA</sequence>
<name>A0AA42S7T3_9BURK</name>
<dbReference type="InterPro" id="IPR001387">
    <property type="entry name" value="Cro/C1-type_HTH"/>
</dbReference>
<dbReference type="Gene3D" id="1.10.260.40">
    <property type="entry name" value="lambda repressor-like DNA-binding domains"/>
    <property type="match status" value="1"/>
</dbReference>
<dbReference type="Pfam" id="PF01381">
    <property type="entry name" value="HTH_3"/>
    <property type="match status" value="1"/>
</dbReference>
<dbReference type="PROSITE" id="PS50943">
    <property type="entry name" value="HTH_CROC1"/>
    <property type="match status" value="1"/>
</dbReference>
<dbReference type="SMART" id="SM00530">
    <property type="entry name" value="HTH_XRE"/>
    <property type="match status" value="1"/>
</dbReference>
<evidence type="ECO:0000313" key="2">
    <source>
        <dbReference type="EMBL" id="MDH0739901.1"/>
    </source>
</evidence>
<dbReference type="InterPro" id="IPR010982">
    <property type="entry name" value="Lambda_DNA-bd_dom_sf"/>
</dbReference>
<comment type="caution">
    <text evidence="2">The sequence shown here is derived from an EMBL/GenBank/DDBJ whole genome shotgun (WGS) entry which is preliminary data.</text>
</comment>
<reference evidence="2" key="1">
    <citation type="submission" date="2022-09" db="EMBL/GenBank/DDBJ databases">
        <title>Intensive care unit water sources are persistently colonized with multi-drug resistant bacteria and are the site of extensive horizontal gene transfer of antibiotic resistance genes.</title>
        <authorList>
            <person name="Diorio-Toth L."/>
        </authorList>
    </citation>
    <scope>NUCLEOTIDE SEQUENCE</scope>
    <source>
        <strain evidence="2">GD03843</strain>
    </source>
</reference>
<dbReference type="GO" id="GO:0003677">
    <property type="term" value="F:DNA binding"/>
    <property type="evidence" value="ECO:0007669"/>
    <property type="project" value="InterPro"/>
</dbReference>
<accession>A0AA42S7T3</accession>
<feature type="domain" description="HTH cro/C1-type" evidence="1">
    <location>
        <begin position="10"/>
        <end position="61"/>
    </location>
</feature>
<dbReference type="EMBL" id="JAOCDZ010000031">
    <property type="protein sequence ID" value="MDH0739901.1"/>
    <property type="molecule type" value="Genomic_DNA"/>
</dbReference>
<organism evidence="2 3">
    <name type="scientific">Achromobacter spanius</name>
    <dbReference type="NCBI Taxonomy" id="217203"/>
    <lineage>
        <taxon>Bacteria</taxon>
        <taxon>Pseudomonadati</taxon>
        <taxon>Pseudomonadota</taxon>
        <taxon>Betaproteobacteria</taxon>
        <taxon>Burkholderiales</taxon>
        <taxon>Alcaligenaceae</taxon>
        <taxon>Achromobacter</taxon>
    </lineage>
</organism>
<dbReference type="AlphaFoldDB" id="A0AA42S7T3"/>
<dbReference type="CDD" id="cd00093">
    <property type="entry name" value="HTH_XRE"/>
    <property type="match status" value="1"/>
</dbReference>
<dbReference type="Proteomes" id="UP001161094">
    <property type="component" value="Unassembled WGS sequence"/>
</dbReference>
<protein>
    <submittedName>
        <fullName evidence="2">Helix-turn-helix domain-containing protein</fullName>
    </submittedName>
</protein>
<dbReference type="RefSeq" id="WP_279997412.1">
    <property type="nucleotide sequence ID" value="NZ_JAOCDZ010000031.1"/>
</dbReference>
<dbReference type="SUPFAM" id="SSF47413">
    <property type="entry name" value="lambda repressor-like DNA-binding domains"/>
    <property type="match status" value="1"/>
</dbReference>